<sequence length="163" mass="19499">MELKILELDAHINIFGELKMANYLDGSTIEKEQLLNYDFILIHCSSNYYTTMKLILENQNYVYSHFYMCPNKHIDTYCYVNRGSKINIYIYSPYVNTYFDLFNRIYLSYDNIDDFFQDKLSCFILDKFPEKKNLDNAYKITKINVPNVYYLERKGQLTKAAVK</sequence>
<evidence type="ECO:0000313" key="1">
    <source>
        <dbReference type="EMBL" id="ARF10506.1"/>
    </source>
</evidence>
<reference evidence="1" key="1">
    <citation type="journal article" date="2017" name="Science">
        <title>Giant viruses with an expanded complement of translation system components.</title>
        <authorList>
            <person name="Schulz F."/>
            <person name="Yutin N."/>
            <person name="Ivanova N.N."/>
            <person name="Ortega D.R."/>
            <person name="Lee T.K."/>
            <person name="Vierheilig J."/>
            <person name="Daims H."/>
            <person name="Horn M."/>
            <person name="Wagner M."/>
            <person name="Jensen G.J."/>
            <person name="Kyrpides N.C."/>
            <person name="Koonin E.V."/>
            <person name="Woyke T."/>
        </authorList>
    </citation>
    <scope>NUCLEOTIDE SEQUENCE</scope>
    <source>
        <strain evidence="1">HKV1</strain>
    </source>
</reference>
<name>A0A1V0SFK3_9VIRU</name>
<dbReference type="EMBL" id="KY684104">
    <property type="protein sequence ID" value="ARF10506.1"/>
    <property type="molecule type" value="Genomic_DNA"/>
</dbReference>
<protein>
    <submittedName>
        <fullName evidence="1">Uncharacterized protein</fullName>
    </submittedName>
</protein>
<organism evidence="1">
    <name type="scientific">Hokovirus HKV1</name>
    <dbReference type="NCBI Taxonomy" id="1977638"/>
    <lineage>
        <taxon>Viruses</taxon>
        <taxon>Varidnaviria</taxon>
        <taxon>Bamfordvirae</taxon>
        <taxon>Nucleocytoviricota</taxon>
        <taxon>Megaviricetes</taxon>
        <taxon>Imitervirales</taxon>
        <taxon>Mimiviridae</taxon>
        <taxon>Klosneuvirinae</taxon>
        <taxon>Hokovirus</taxon>
    </lineage>
</organism>
<proteinExistence type="predicted"/>
<accession>A0A1V0SFK3</accession>
<gene>
    <name evidence="1" type="ORF">Hokovirus_2_33</name>
</gene>